<reference evidence="6" key="2">
    <citation type="submission" date="2018-02" db="UniProtKB">
        <authorList>
            <consortium name="EnsemblPlants"/>
        </authorList>
    </citation>
    <scope>IDENTIFICATION</scope>
    <source>
        <strain evidence="6">Williams 82</strain>
    </source>
</reference>
<evidence type="ECO:0000313" key="6">
    <source>
        <dbReference type="EnsemblPlants" id="KRH26549"/>
    </source>
</evidence>
<dbReference type="InterPro" id="IPR001563">
    <property type="entry name" value="Peptidase_S10"/>
</dbReference>
<dbReference type="EnsemblPlants" id="KRH26549">
    <property type="protein sequence ID" value="KRH26549"/>
    <property type="gene ID" value="GLYMA_12G179400"/>
</dbReference>
<organism evidence="5">
    <name type="scientific">Glycine max</name>
    <name type="common">Soybean</name>
    <name type="synonym">Glycine hispida</name>
    <dbReference type="NCBI Taxonomy" id="3847"/>
    <lineage>
        <taxon>Eukaryota</taxon>
        <taxon>Viridiplantae</taxon>
        <taxon>Streptophyta</taxon>
        <taxon>Embryophyta</taxon>
        <taxon>Tracheophyta</taxon>
        <taxon>Spermatophyta</taxon>
        <taxon>Magnoliopsida</taxon>
        <taxon>eudicotyledons</taxon>
        <taxon>Gunneridae</taxon>
        <taxon>Pentapetalae</taxon>
        <taxon>rosids</taxon>
        <taxon>fabids</taxon>
        <taxon>Fabales</taxon>
        <taxon>Fabaceae</taxon>
        <taxon>Papilionoideae</taxon>
        <taxon>50 kb inversion clade</taxon>
        <taxon>NPAAA clade</taxon>
        <taxon>indigoferoid/millettioid clade</taxon>
        <taxon>Phaseoleae</taxon>
        <taxon>Glycine</taxon>
        <taxon>Glycine subgen. Soja</taxon>
    </lineage>
</organism>
<feature type="chain" id="PRO_5014484114" description="Carboxypeptidase" evidence="4">
    <location>
        <begin position="21"/>
        <end position="217"/>
    </location>
</feature>
<accession>A0A0R0HGQ8</accession>
<proteinExistence type="inferred from homology"/>
<name>A0A0R0HGQ8_SOYBN</name>
<evidence type="ECO:0000256" key="1">
    <source>
        <dbReference type="ARBA" id="ARBA00004613"/>
    </source>
</evidence>
<dbReference type="Pfam" id="PF00450">
    <property type="entry name" value="Peptidase_S10"/>
    <property type="match status" value="1"/>
</dbReference>
<dbReference type="InParanoid" id="A0A0R0HGQ8"/>
<dbReference type="SMR" id="A0A0R0HGQ8"/>
<evidence type="ECO:0000313" key="7">
    <source>
        <dbReference type="Proteomes" id="UP000008827"/>
    </source>
</evidence>
<dbReference type="STRING" id="3847.A0A0R0HGQ8"/>
<dbReference type="GO" id="GO:0006508">
    <property type="term" value="P:proteolysis"/>
    <property type="evidence" value="ECO:0007669"/>
    <property type="project" value="UniProtKB-KW"/>
</dbReference>
<keyword evidence="4" id="KW-0121">Carboxypeptidase</keyword>
<dbReference type="GO" id="GO:0004185">
    <property type="term" value="F:serine-type carboxypeptidase activity"/>
    <property type="evidence" value="ECO:0000318"/>
    <property type="project" value="GO_Central"/>
</dbReference>
<evidence type="ECO:0000256" key="4">
    <source>
        <dbReference type="RuleBase" id="RU361156"/>
    </source>
</evidence>
<dbReference type="Proteomes" id="UP000008827">
    <property type="component" value="Chromosome 12"/>
</dbReference>
<comment type="similarity">
    <text evidence="2 4">Belongs to the peptidase S10 family.</text>
</comment>
<reference evidence="5 6" key="1">
    <citation type="journal article" date="2010" name="Nature">
        <title>Genome sequence of the palaeopolyploid soybean.</title>
        <authorList>
            <person name="Schmutz J."/>
            <person name="Cannon S.B."/>
            <person name="Schlueter J."/>
            <person name="Ma J."/>
            <person name="Mitros T."/>
            <person name="Nelson W."/>
            <person name="Hyten D.L."/>
            <person name="Song Q."/>
            <person name="Thelen J.J."/>
            <person name="Cheng J."/>
            <person name="Xu D."/>
            <person name="Hellsten U."/>
            <person name="May G.D."/>
            <person name="Yu Y."/>
            <person name="Sakurai T."/>
            <person name="Umezawa T."/>
            <person name="Bhattacharyya M.K."/>
            <person name="Sandhu D."/>
            <person name="Valliyodan B."/>
            <person name="Lindquist E."/>
            <person name="Peto M."/>
            <person name="Grant D."/>
            <person name="Shu S."/>
            <person name="Goodstein D."/>
            <person name="Barry K."/>
            <person name="Futrell-Griggs M."/>
            <person name="Abernathy B."/>
            <person name="Du J."/>
            <person name="Tian Z."/>
            <person name="Zhu L."/>
            <person name="Gill N."/>
            <person name="Joshi T."/>
            <person name="Libault M."/>
            <person name="Sethuraman A."/>
            <person name="Zhang X.-C."/>
            <person name="Shinozaki K."/>
            <person name="Nguyen H.T."/>
            <person name="Wing R.A."/>
            <person name="Cregan P."/>
            <person name="Specht J."/>
            <person name="Grimwood J."/>
            <person name="Rokhsar D."/>
            <person name="Stacey G."/>
            <person name="Shoemaker R.C."/>
            <person name="Jackson S.A."/>
        </authorList>
    </citation>
    <scope>NUCLEOTIDE SEQUENCE</scope>
    <source>
        <strain evidence="6">cv. Williams 82</strain>
        <tissue evidence="5">Callus</tissue>
    </source>
</reference>
<evidence type="ECO:0000313" key="5">
    <source>
        <dbReference type="EMBL" id="KRH26549.1"/>
    </source>
</evidence>
<feature type="signal peptide" evidence="4">
    <location>
        <begin position="1"/>
        <end position="20"/>
    </location>
</feature>
<dbReference type="OMA" id="ILRSEEW"/>
<keyword evidence="4" id="KW-0732">Signal</keyword>
<dbReference type="AlphaFoldDB" id="A0A0R0HGQ8"/>
<dbReference type="EC" id="3.4.16.-" evidence="4"/>
<keyword evidence="4" id="KW-0645">Protease</keyword>
<evidence type="ECO:0000256" key="3">
    <source>
        <dbReference type="ARBA" id="ARBA00022525"/>
    </source>
</evidence>
<reference evidence="5" key="3">
    <citation type="submission" date="2018-07" db="EMBL/GenBank/DDBJ databases">
        <title>WGS assembly of Glycine max.</title>
        <authorList>
            <person name="Schmutz J."/>
            <person name="Cannon S."/>
            <person name="Schlueter J."/>
            <person name="Ma J."/>
            <person name="Mitros T."/>
            <person name="Nelson W."/>
            <person name="Hyten D."/>
            <person name="Song Q."/>
            <person name="Thelen J."/>
            <person name="Cheng J."/>
            <person name="Xu D."/>
            <person name="Hellsten U."/>
            <person name="May G."/>
            <person name="Yu Y."/>
            <person name="Sakurai T."/>
            <person name="Umezawa T."/>
            <person name="Bhattacharyya M."/>
            <person name="Sandhu D."/>
            <person name="Valliyodan B."/>
            <person name="Lindquist E."/>
            <person name="Peto M."/>
            <person name="Grant D."/>
            <person name="Shu S."/>
            <person name="Goodstein D."/>
            <person name="Barry K."/>
            <person name="Futrell-Griggs M."/>
            <person name="Abernathy B."/>
            <person name="Du J."/>
            <person name="Tian Z."/>
            <person name="Zhu L."/>
            <person name="Gill N."/>
            <person name="Joshi T."/>
            <person name="Libault M."/>
            <person name="Sethuraman A."/>
            <person name="Zhang X."/>
            <person name="Shinozaki K."/>
            <person name="Nguyen H."/>
            <person name="Wing R."/>
            <person name="Cregan P."/>
            <person name="Specht J."/>
            <person name="Grimwood J."/>
            <person name="Rokhsar D."/>
            <person name="Stacey G."/>
            <person name="Shoemaker R."/>
            <person name="Jackson S."/>
        </authorList>
    </citation>
    <scope>NUCLEOTIDE SEQUENCE</scope>
    <source>
        <tissue evidence="5">Callus</tissue>
    </source>
</reference>
<dbReference type="PRINTS" id="PR00724">
    <property type="entry name" value="CRBOXYPTASEC"/>
</dbReference>
<dbReference type="SUPFAM" id="SSF53474">
    <property type="entry name" value="alpha/beta-Hydrolases"/>
    <property type="match status" value="1"/>
</dbReference>
<dbReference type="PANTHER" id="PTHR11802:SF320">
    <property type="entry name" value="CARBOXYPEPTIDASE"/>
    <property type="match status" value="1"/>
</dbReference>
<evidence type="ECO:0000256" key="2">
    <source>
        <dbReference type="ARBA" id="ARBA00009431"/>
    </source>
</evidence>
<protein>
    <recommendedName>
        <fullName evidence="4">Carboxypeptidase</fullName>
        <ecNumber evidence="4">3.4.16.-</ecNumber>
    </recommendedName>
</protein>
<dbReference type="PaxDb" id="3847-GLYMA12G30356.1"/>
<keyword evidence="4" id="KW-0378">Hydrolase</keyword>
<dbReference type="PROSITE" id="PS00131">
    <property type="entry name" value="CARBOXYPEPT_SER_SER"/>
    <property type="match status" value="1"/>
</dbReference>
<dbReference type="Gramene" id="KRH26549">
    <property type="protein sequence ID" value="KRH26549"/>
    <property type="gene ID" value="GLYMA_12G179400"/>
</dbReference>
<gene>
    <name evidence="5" type="ORF">GLYMA_12G179400</name>
</gene>
<sequence length="217" mass="24226">MEKLCLFLATLVFISILFHGEMVTALRTKDGSEEWGYVQVRPMRKRNPEGNNCNITLYFGLYLLSQKPTCSGWLYRSAHRVDNPSKPWPIILWLQGGPGSSGVGNFKEIGPLDDNLKPRNFTWLKKADLLFVDNPVGTGYSFVEDSRLLVKTDKEAATDLTTLLTELFNGDYSLQKSPFFIVAESYGGKFAVTLGLSVIKAIHKGKLKLKLGGIFLS</sequence>
<keyword evidence="3" id="KW-0964">Secreted</keyword>
<dbReference type="GO" id="GO:0005576">
    <property type="term" value="C:extracellular region"/>
    <property type="evidence" value="ECO:0007669"/>
    <property type="project" value="UniProtKB-SubCell"/>
</dbReference>
<dbReference type="PANTHER" id="PTHR11802">
    <property type="entry name" value="SERINE PROTEASE FAMILY S10 SERINE CARBOXYPEPTIDASE"/>
    <property type="match status" value="1"/>
</dbReference>
<dbReference type="Gene3D" id="3.40.50.1820">
    <property type="entry name" value="alpha/beta hydrolase"/>
    <property type="match status" value="1"/>
</dbReference>
<dbReference type="InterPro" id="IPR029058">
    <property type="entry name" value="AB_hydrolase_fold"/>
</dbReference>
<comment type="subcellular location">
    <subcellularLocation>
        <location evidence="1">Secreted</location>
    </subcellularLocation>
</comment>
<dbReference type="EMBL" id="CM000845">
    <property type="protein sequence ID" value="KRH26549.1"/>
    <property type="molecule type" value="Genomic_DNA"/>
</dbReference>
<keyword evidence="7" id="KW-1185">Reference proteome</keyword>
<dbReference type="InterPro" id="IPR018202">
    <property type="entry name" value="Ser_caboxypep_ser_AS"/>
</dbReference>